<feature type="compositionally biased region" description="Basic residues" evidence="1">
    <location>
        <begin position="164"/>
        <end position="174"/>
    </location>
</feature>
<evidence type="ECO:0000259" key="2">
    <source>
        <dbReference type="PROSITE" id="PS50164"/>
    </source>
</evidence>
<dbReference type="PROSITE" id="PS50164">
    <property type="entry name" value="GIY_YIG"/>
    <property type="match status" value="1"/>
</dbReference>
<protein>
    <recommendedName>
        <fullName evidence="2">GIY-YIG domain-containing protein</fullName>
    </recommendedName>
</protein>
<dbReference type="EMBL" id="LAZR01039565">
    <property type="protein sequence ID" value="KKL16685.1"/>
    <property type="molecule type" value="Genomic_DNA"/>
</dbReference>
<sequence>DPILGARNSHFEAIKRGQKVRSNVFLVLEDDAFLIGDPKKIYSYCSALEKYEWDMLLLGYNYYIPNDEITTPRGLINVRLFTGTQAYIVNKKNIEKILKNKPIVYKLKNAGETNLYTGIAKLGRVDDRLKEHLLGGKDPIKGARQFQTKQFKSIDQARREEKKIIKKEKPKYNK</sequence>
<organism evidence="3">
    <name type="scientific">marine sediment metagenome</name>
    <dbReference type="NCBI Taxonomy" id="412755"/>
    <lineage>
        <taxon>unclassified sequences</taxon>
        <taxon>metagenomes</taxon>
        <taxon>ecological metagenomes</taxon>
    </lineage>
</organism>
<name>A0A0F9B4U5_9ZZZZ</name>
<feature type="non-terminal residue" evidence="3">
    <location>
        <position position="1"/>
    </location>
</feature>
<proteinExistence type="predicted"/>
<evidence type="ECO:0000313" key="3">
    <source>
        <dbReference type="EMBL" id="KKL16685.1"/>
    </source>
</evidence>
<dbReference type="SUPFAM" id="SSF82771">
    <property type="entry name" value="GIY-YIG endonuclease"/>
    <property type="match status" value="1"/>
</dbReference>
<reference evidence="3" key="1">
    <citation type="journal article" date="2015" name="Nature">
        <title>Complex archaea that bridge the gap between prokaryotes and eukaryotes.</title>
        <authorList>
            <person name="Spang A."/>
            <person name="Saw J.H."/>
            <person name="Jorgensen S.L."/>
            <person name="Zaremba-Niedzwiedzka K."/>
            <person name="Martijn J."/>
            <person name="Lind A.E."/>
            <person name="van Eijk R."/>
            <person name="Schleper C."/>
            <person name="Guy L."/>
            <person name="Ettema T.J."/>
        </authorList>
    </citation>
    <scope>NUCLEOTIDE SEQUENCE</scope>
</reference>
<comment type="caution">
    <text evidence="3">The sequence shown here is derived from an EMBL/GenBank/DDBJ whole genome shotgun (WGS) entry which is preliminary data.</text>
</comment>
<gene>
    <name evidence="3" type="ORF">LCGC14_2493100</name>
</gene>
<feature type="region of interest" description="Disordered" evidence="1">
    <location>
        <begin position="151"/>
        <end position="174"/>
    </location>
</feature>
<dbReference type="AlphaFoldDB" id="A0A0F9B4U5"/>
<dbReference type="InterPro" id="IPR035901">
    <property type="entry name" value="GIY-YIG_endonuc_sf"/>
</dbReference>
<accession>A0A0F9B4U5</accession>
<feature type="domain" description="GIY-YIG" evidence="2">
    <location>
        <begin position="100"/>
        <end position="174"/>
    </location>
</feature>
<dbReference type="Gene3D" id="3.40.1440.10">
    <property type="entry name" value="GIY-YIG endonuclease"/>
    <property type="match status" value="1"/>
</dbReference>
<evidence type="ECO:0000256" key="1">
    <source>
        <dbReference type="SAM" id="MobiDB-lite"/>
    </source>
</evidence>
<dbReference type="InterPro" id="IPR000305">
    <property type="entry name" value="GIY-YIG_endonuc"/>
</dbReference>